<accession>A0A4U1C9Z1</accession>
<keyword evidence="2" id="KW-0732">Signal</keyword>
<gene>
    <name evidence="3" type="ORF">FA045_04845</name>
</gene>
<name>A0A4U1C9Z1_9SPHI</name>
<dbReference type="RefSeq" id="WP_136875032.1">
    <property type="nucleotide sequence ID" value="NZ_SWBO01000002.1"/>
</dbReference>
<dbReference type="AlphaFoldDB" id="A0A4U1C9Z1"/>
<reference evidence="3 4" key="1">
    <citation type="submission" date="2019-04" db="EMBL/GenBank/DDBJ databases">
        <title>Pedobacter sp. AR-2-6 sp. nov., isolated from Arctic soil.</title>
        <authorList>
            <person name="Dahal R.H."/>
            <person name="Kim D.-U."/>
        </authorList>
    </citation>
    <scope>NUCLEOTIDE SEQUENCE [LARGE SCALE GENOMIC DNA]</scope>
    <source>
        <strain evidence="3 4">AR-2-6</strain>
    </source>
</reference>
<feature type="signal peptide" evidence="2">
    <location>
        <begin position="1"/>
        <end position="22"/>
    </location>
</feature>
<sequence>MKKLICLSLLSLASLFYSTVNAQININISSQPLWGPVGYDRVENYYLPDIETYYNVPNRQFMYLNNGNWVTTNTLPARYSNYNLYNGYKAVVSGNRPYQNFNSHKSQFGKYKNWAGKQMAIRNSRDSRYYVIKGHPHGMPPGQAKKIMGKPGKGNNGKGNNGKGKGRN</sequence>
<feature type="compositionally biased region" description="Gly residues" evidence="1">
    <location>
        <begin position="151"/>
        <end position="168"/>
    </location>
</feature>
<organism evidence="3 4">
    <name type="scientific">Pedobacter cryotolerans</name>
    <dbReference type="NCBI Taxonomy" id="2571270"/>
    <lineage>
        <taxon>Bacteria</taxon>
        <taxon>Pseudomonadati</taxon>
        <taxon>Bacteroidota</taxon>
        <taxon>Sphingobacteriia</taxon>
        <taxon>Sphingobacteriales</taxon>
        <taxon>Sphingobacteriaceae</taxon>
        <taxon>Pedobacter</taxon>
    </lineage>
</organism>
<evidence type="ECO:0000313" key="3">
    <source>
        <dbReference type="EMBL" id="TKC02605.1"/>
    </source>
</evidence>
<comment type="caution">
    <text evidence="3">The sequence shown here is derived from an EMBL/GenBank/DDBJ whole genome shotgun (WGS) entry which is preliminary data.</text>
</comment>
<feature type="region of interest" description="Disordered" evidence="1">
    <location>
        <begin position="135"/>
        <end position="168"/>
    </location>
</feature>
<evidence type="ECO:0000256" key="1">
    <source>
        <dbReference type="SAM" id="MobiDB-lite"/>
    </source>
</evidence>
<dbReference type="OrthoDB" id="799522at2"/>
<protein>
    <submittedName>
        <fullName evidence="3">Uncharacterized protein</fullName>
    </submittedName>
</protein>
<dbReference type="Proteomes" id="UP000310477">
    <property type="component" value="Unassembled WGS sequence"/>
</dbReference>
<feature type="chain" id="PRO_5021014306" evidence="2">
    <location>
        <begin position="23"/>
        <end position="168"/>
    </location>
</feature>
<evidence type="ECO:0000256" key="2">
    <source>
        <dbReference type="SAM" id="SignalP"/>
    </source>
</evidence>
<dbReference type="EMBL" id="SWBO01000002">
    <property type="protein sequence ID" value="TKC02605.1"/>
    <property type="molecule type" value="Genomic_DNA"/>
</dbReference>
<proteinExistence type="predicted"/>
<keyword evidence="4" id="KW-1185">Reference proteome</keyword>
<evidence type="ECO:0000313" key="4">
    <source>
        <dbReference type="Proteomes" id="UP000310477"/>
    </source>
</evidence>